<dbReference type="InterPro" id="IPR050807">
    <property type="entry name" value="TransReg_Diox_bact_type"/>
</dbReference>
<evidence type="ECO:0000256" key="1">
    <source>
        <dbReference type="ARBA" id="ARBA00023125"/>
    </source>
</evidence>
<dbReference type="SMART" id="SM00530">
    <property type="entry name" value="HTH_XRE"/>
    <property type="match status" value="1"/>
</dbReference>
<dbReference type="Proteomes" id="UP000050911">
    <property type="component" value="Unassembled WGS sequence"/>
</dbReference>
<dbReference type="STRING" id="1302272.FC96_GL001899"/>
<dbReference type="Pfam" id="PF01381">
    <property type="entry name" value="HTH_3"/>
    <property type="match status" value="1"/>
</dbReference>
<keyword evidence="4" id="KW-1185">Reference proteome</keyword>
<sequence>MNSGEKLIRFRERAGMTQAKLSDVSRVPQTTISGIENTDKTPGLITATKLADALGIDVKELLPEKEVTK</sequence>
<evidence type="ECO:0000313" key="3">
    <source>
        <dbReference type="EMBL" id="KRK48163.1"/>
    </source>
</evidence>
<dbReference type="PATRIC" id="fig|1302272.5.peg.1932"/>
<keyword evidence="1" id="KW-0238">DNA-binding</keyword>
<comment type="caution">
    <text evidence="3">The sequence shown here is derived from an EMBL/GenBank/DDBJ whole genome shotgun (WGS) entry which is preliminary data.</text>
</comment>
<dbReference type="AlphaFoldDB" id="A0A0R1HUE1"/>
<dbReference type="InterPro" id="IPR001387">
    <property type="entry name" value="Cro/C1-type_HTH"/>
</dbReference>
<accession>A0A0R1HUE1</accession>
<protein>
    <recommendedName>
        <fullName evidence="2">HTH cro/C1-type domain-containing protein</fullName>
    </recommendedName>
</protein>
<dbReference type="GO" id="GO:0003677">
    <property type="term" value="F:DNA binding"/>
    <property type="evidence" value="ECO:0007669"/>
    <property type="project" value="UniProtKB-KW"/>
</dbReference>
<dbReference type="GO" id="GO:0003700">
    <property type="term" value="F:DNA-binding transcription factor activity"/>
    <property type="evidence" value="ECO:0007669"/>
    <property type="project" value="TreeGrafter"/>
</dbReference>
<gene>
    <name evidence="3" type="ORF">FC96_GL001899</name>
</gene>
<name>A0A0R1HUE1_9LACO</name>
<dbReference type="SUPFAM" id="SSF47413">
    <property type="entry name" value="lambda repressor-like DNA-binding domains"/>
    <property type="match status" value="1"/>
</dbReference>
<dbReference type="PANTHER" id="PTHR46797">
    <property type="entry name" value="HTH-TYPE TRANSCRIPTIONAL REGULATOR"/>
    <property type="match status" value="1"/>
</dbReference>
<dbReference type="OrthoDB" id="9812495at2"/>
<dbReference type="EMBL" id="AZCX01000004">
    <property type="protein sequence ID" value="KRK48163.1"/>
    <property type="molecule type" value="Genomic_DNA"/>
</dbReference>
<reference evidence="3 4" key="1">
    <citation type="journal article" date="2015" name="Genome Announc.">
        <title>Expanding the biotechnology potential of lactobacilli through comparative genomics of 213 strains and associated genera.</title>
        <authorList>
            <person name="Sun Z."/>
            <person name="Harris H.M."/>
            <person name="McCann A."/>
            <person name="Guo C."/>
            <person name="Argimon S."/>
            <person name="Zhang W."/>
            <person name="Yang X."/>
            <person name="Jeffery I.B."/>
            <person name="Cooney J.C."/>
            <person name="Kagawa T.F."/>
            <person name="Liu W."/>
            <person name="Song Y."/>
            <person name="Salvetti E."/>
            <person name="Wrobel A."/>
            <person name="Rasinkangas P."/>
            <person name="Parkhill J."/>
            <person name="Rea M.C."/>
            <person name="O'Sullivan O."/>
            <person name="Ritari J."/>
            <person name="Douillard F.P."/>
            <person name="Paul Ross R."/>
            <person name="Yang R."/>
            <person name="Briner A.E."/>
            <person name="Felis G.E."/>
            <person name="de Vos W.M."/>
            <person name="Barrangou R."/>
            <person name="Klaenhammer T.R."/>
            <person name="Caufield P.W."/>
            <person name="Cui Y."/>
            <person name="Zhang H."/>
            <person name="O'Toole P.W."/>
        </authorList>
    </citation>
    <scope>NUCLEOTIDE SEQUENCE [LARGE SCALE GENOMIC DNA]</scope>
    <source>
        <strain evidence="3 4">JCM 15530</strain>
    </source>
</reference>
<dbReference type="PROSITE" id="PS50943">
    <property type="entry name" value="HTH_CROC1"/>
    <property type="match status" value="1"/>
</dbReference>
<dbReference type="InterPro" id="IPR010982">
    <property type="entry name" value="Lambda_DNA-bd_dom_sf"/>
</dbReference>
<proteinExistence type="predicted"/>
<dbReference type="Gene3D" id="1.10.260.40">
    <property type="entry name" value="lambda repressor-like DNA-binding domains"/>
    <property type="match status" value="1"/>
</dbReference>
<evidence type="ECO:0000313" key="4">
    <source>
        <dbReference type="Proteomes" id="UP000050911"/>
    </source>
</evidence>
<dbReference type="PANTHER" id="PTHR46797:SF1">
    <property type="entry name" value="METHYLPHOSPHONATE SYNTHASE"/>
    <property type="match status" value="1"/>
</dbReference>
<dbReference type="GO" id="GO:0005829">
    <property type="term" value="C:cytosol"/>
    <property type="evidence" value="ECO:0007669"/>
    <property type="project" value="TreeGrafter"/>
</dbReference>
<dbReference type="CDD" id="cd00093">
    <property type="entry name" value="HTH_XRE"/>
    <property type="match status" value="1"/>
</dbReference>
<dbReference type="RefSeq" id="WP_054660735.1">
    <property type="nucleotide sequence ID" value="NZ_AZCX01000004.1"/>
</dbReference>
<organism evidence="3 4">
    <name type="scientific">Secundilactobacillus kimchicus JCM 15530</name>
    <dbReference type="NCBI Taxonomy" id="1302272"/>
    <lineage>
        <taxon>Bacteria</taxon>
        <taxon>Bacillati</taxon>
        <taxon>Bacillota</taxon>
        <taxon>Bacilli</taxon>
        <taxon>Lactobacillales</taxon>
        <taxon>Lactobacillaceae</taxon>
        <taxon>Secundilactobacillus</taxon>
    </lineage>
</organism>
<feature type="domain" description="HTH cro/C1-type" evidence="2">
    <location>
        <begin position="7"/>
        <end position="61"/>
    </location>
</feature>
<evidence type="ECO:0000259" key="2">
    <source>
        <dbReference type="PROSITE" id="PS50943"/>
    </source>
</evidence>